<dbReference type="Proteomes" id="UP000663854">
    <property type="component" value="Unassembled WGS sequence"/>
</dbReference>
<dbReference type="Proteomes" id="UP000663870">
    <property type="component" value="Unassembled WGS sequence"/>
</dbReference>
<accession>A0A816FQV2</accession>
<dbReference type="AlphaFoldDB" id="A0A816FQV2"/>
<keyword evidence="4" id="KW-1185">Reference proteome</keyword>
<organism evidence="3 4">
    <name type="scientific">Rotaria sordida</name>
    <dbReference type="NCBI Taxonomy" id="392033"/>
    <lineage>
        <taxon>Eukaryota</taxon>
        <taxon>Metazoa</taxon>
        <taxon>Spiralia</taxon>
        <taxon>Gnathifera</taxon>
        <taxon>Rotifera</taxon>
        <taxon>Eurotatoria</taxon>
        <taxon>Bdelloidea</taxon>
        <taxon>Philodinida</taxon>
        <taxon>Philodinidae</taxon>
        <taxon>Rotaria</taxon>
    </lineage>
</organism>
<name>A0A816FQV2_9BILA</name>
<proteinExistence type="predicted"/>
<sequence length="181" mass="21047">MTDSDRNIERDINRFDDIFHRCDDDIDEEEDTNIDFDNLYMNIGKDNNNDVIEIEQLNDDKNNLIDSVFKEENLSQKLSQLSATDKEQEDSDKSKSSTVKKRPTLTPSTTTDNISKKMKPDNEESTSNQIPRYLSSHNKAFEQMINPILEKTTTTSINIEYLREIAILIHQLECIDLDRLL</sequence>
<evidence type="ECO:0000313" key="2">
    <source>
        <dbReference type="EMBL" id="CAF1529467.1"/>
    </source>
</evidence>
<reference evidence="3" key="1">
    <citation type="submission" date="2021-02" db="EMBL/GenBank/DDBJ databases">
        <authorList>
            <person name="Nowell W R."/>
        </authorList>
    </citation>
    <scope>NUCLEOTIDE SEQUENCE</scope>
</reference>
<dbReference type="EMBL" id="CAJNOH010011838">
    <property type="protein sequence ID" value="CAF1529467.1"/>
    <property type="molecule type" value="Genomic_DNA"/>
</dbReference>
<dbReference type="EMBL" id="CAJNOL010013699">
    <property type="protein sequence ID" value="CAF1664873.1"/>
    <property type="molecule type" value="Genomic_DNA"/>
</dbReference>
<feature type="region of interest" description="Disordered" evidence="1">
    <location>
        <begin position="79"/>
        <end position="129"/>
    </location>
</feature>
<comment type="caution">
    <text evidence="3">The sequence shown here is derived from an EMBL/GenBank/DDBJ whole genome shotgun (WGS) entry which is preliminary data.</text>
</comment>
<evidence type="ECO:0000256" key="1">
    <source>
        <dbReference type="SAM" id="MobiDB-lite"/>
    </source>
</evidence>
<evidence type="ECO:0000313" key="3">
    <source>
        <dbReference type="EMBL" id="CAF1664873.1"/>
    </source>
</evidence>
<protein>
    <submittedName>
        <fullName evidence="3">Uncharacterized protein</fullName>
    </submittedName>
</protein>
<evidence type="ECO:0000313" key="4">
    <source>
        <dbReference type="Proteomes" id="UP000663870"/>
    </source>
</evidence>
<gene>
    <name evidence="3" type="ORF">JXQ802_LOCUS56657</name>
    <name evidence="2" type="ORF">PYM288_LOCUS40085</name>
</gene>